<proteinExistence type="predicted"/>
<dbReference type="KEGG" id="tcy:Thicy_1288"/>
<dbReference type="HOGENOM" id="CLU_045137_2_0_6"/>
<gene>
    <name evidence="2" type="ordered locus">Thicy_1288</name>
</gene>
<dbReference type="Pfam" id="PF11911">
    <property type="entry name" value="DUF3429"/>
    <property type="match status" value="1"/>
</dbReference>
<evidence type="ECO:0008006" key="4">
    <source>
        <dbReference type="Google" id="ProtNLM"/>
    </source>
</evidence>
<feature type="transmembrane region" description="Helical" evidence="1">
    <location>
        <begin position="41"/>
        <end position="62"/>
    </location>
</feature>
<dbReference type="PANTHER" id="PTHR15887:SF1">
    <property type="entry name" value="TRANSMEMBRANE PROTEIN 69"/>
    <property type="match status" value="1"/>
</dbReference>
<evidence type="ECO:0000256" key="1">
    <source>
        <dbReference type="SAM" id="Phobius"/>
    </source>
</evidence>
<keyword evidence="1" id="KW-0812">Transmembrane</keyword>
<keyword evidence="3" id="KW-1185">Reference proteome</keyword>
<dbReference type="EMBL" id="CP002776">
    <property type="protein sequence ID" value="AEG32052.1"/>
    <property type="molecule type" value="Genomic_DNA"/>
</dbReference>
<dbReference type="STRING" id="717773.Thicy_1288"/>
<dbReference type="Proteomes" id="UP000009232">
    <property type="component" value="Chromosome"/>
</dbReference>
<evidence type="ECO:0000313" key="3">
    <source>
        <dbReference type="Proteomes" id="UP000009232"/>
    </source>
</evidence>
<feature type="transmembrane region" description="Helical" evidence="1">
    <location>
        <begin position="134"/>
        <end position="153"/>
    </location>
</feature>
<organism evidence="2 3">
    <name type="scientific">Thiomicrospira cyclica (strain DSM 14477 / JCM 11371 / ALM1)</name>
    <name type="common">Thioalkalimicrobium cyclicum</name>
    <dbReference type="NCBI Taxonomy" id="717773"/>
    <lineage>
        <taxon>Bacteria</taxon>
        <taxon>Pseudomonadati</taxon>
        <taxon>Pseudomonadota</taxon>
        <taxon>Gammaproteobacteria</taxon>
        <taxon>Thiotrichales</taxon>
        <taxon>Piscirickettsiaceae</taxon>
        <taxon>Thiomicrospira</taxon>
    </lineage>
</organism>
<accession>F6D9C5</accession>
<keyword evidence="1" id="KW-1133">Transmembrane helix</keyword>
<feature type="transmembrane region" description="Helical" evidence="1">
    <location>
        <begin position="74"/>
        <end position="95"/>
    </location>
</feature>
<name>F6D9C5_THICA</name>
<evidence type="ECO:0000313" key="2">
    <source>
        <dbReference type="EMBL" id="AEG32052.1"/>
    </source>
</evidence>
<feature type="transmembrane region" description="Helical" evidence="1">
    <location>
        <begin position="101"/>
        <end position="122"/>
    </location>
</feature>
<protein>
    <recommendedName>
        <fullName evidence="4">DUF3429 domain-containing protein</fullName>
    </recommendedName>
</protein>
<dbReference type="RefSeq" id="WP_013835828.1">
    <property type="nucleotide sequence ID" value="NC_015581.1"/>
</dbReference>
<reference evidence="2 3" key="1">
    <citation type="submission" date="2011-05" db="EMBL/GenBank/DDBJ databases">
        <title>Complete sequence of Thioalkalimicrobium cyclicum ALM1.</title>
        <authorList>
            <consortium name="US DOE Joint Genome Institute"/>
            <person name="Lucas S."/>
            <person name="Han J."/>
            <person name="Lapidus A."/>
            <person name="Cheng J.-F."/>
            <person name="Goodwin L."/>
            <person name="Pitluck S."/>
            <person name="Peters L."/>
            <person name="Mikhailova N."/>
            <person name="Davenport K."/>
            <person name="Han C."/>
            <person name="Tapia R."/>
            <person name="Land M."/>
            <person name="Hauser L."/>
            <person name="Kyrpides N."/>
            <person name="Ivanova N."/>
            <person name="Pagani I."/>
            <person name="Kappler U."/>
            <person name="Woyke T."/>
        </authorList>
    </citation>
    <scope>NUCLEOTIDE SEQUENCE [LARGE SCALE GENOMIC DNA]</scope>
    <source>
        <strain evidence="3">DSM 14477 / JCM 11371 / ALM1</strain>
    </source>
</reference>
<sequence length="155" mass="16739">MKSSAYQRMAHAFTYAGMLPFIYGVLAVLGLAPGLSWWPSWVVWPQAMIVYAAVILSFLAGVQWGRSLESALSNASSLGLLVSANVIAVGVWLLLLLGESSWAVVGLMLGFIVALAGDYVALRQQDQQAWFFSLRWQATLVAMLSLSVVGFLVGI</sequence>
<feature type="transmembrane region" description="Helical" evidence="1">
    <location>
        <begin position="12"/>
        <end position="35"/>
    </location>
</feature>
<dbReference type="eggNOG" id="ENOG5033AJV">
    <property type="taxonomic scope" value="Bacteria"/>
</dbReference>
<dbReference type="AlphaFoldDB" id="F6D9C5"/>
<keyword evidence="1" id="KW-0472">Membrane</keyword>
<dbReference type="PANTHER" id="PTHR15887">
    <property type="entry name" value="TRANSMEMBRANE PROTEIN 69"/>
    <property type="match status" value="1"/>
</dbReference>
<dbReference type="InterPro" id="IPR021836">
    <property type="entry name" value="DUF3429"/>
</dbReference>